<dbReference type="GO" id="GO:0016042">
    <property type="term" value="P:lipid catabolic process"/>
    <property type="evidence" value="ECO:0007669"/>
    <property type="project" value="UniProtKB-UniRule"/>
</dbReference>
<comment type="caution">
    <text evidence="5">The sequence shown here is derived from an EMBL/GenBank/DDBJ whole genome shotgun (WGS) entry which is preliminary data.</text>
</comment>
<dbReference type="GO" id="GO:0016787">
    <property type="term" value="F:hydrolase activity"/>
    <property type="evidence" value="ECO:0007669"/>
    <property type="project" value="UniProtKB-UniRule"/>
</dbReference>
<feature type="domain" description="PNPLA" evidence="4">
    <location>
        <begin position="131"/>
        <end position="310"/>
    </location>
</feature>
<organism evidence="5 6">
    <name type="scientific">Yasminevirus sp. GU-2018</name>
    <dbReference type="NCBI Taxonomy" id="2420051"/>
    <lineage>
        <taxon>Viruses</taxon>
        <taxon>Varidnaviria</taxon>
        <taxon>Bamfordvirae</taxon>
        <taxon>Nucleocytoviricota</taxon>
        <taxon>Megaviricetes</taxon>
        <taxon>Imitervirales</taxon>
        <taxon>Mimiviridae</taxon>
        <taxon>Klosneuvirinae</taxon>
        <taxon>Yasminevirus</taxon>
        <taxon>Yasminevirus saudimassiliense</taxon>
    </lineage>
</organism>
<protein>
    <submittedName>
        <fullName evidence="5">Lysophospholipase-like</fullName>
    </submittedName>
</protein>
<dbReference type="PANTHER" id="PTHR46394">
    <property type="entry name" value="ANNEXIN"/>
    <property type="match status" value="1"/>
</dbReference>
<keyword evidence="2" id="KW-0442">Lipid degradation</keyword>
<keyword evidence="2" id="KW-0378">Hydrolase</keyword>
<gene>
    <name evidence="5" type="ORF">YASMINEVIRUS_721</name>
</gene>
<feature type="short sequence motif" description="DGA/G" evidence="2">
    <location>
        <begin position="297"/>
        <end position="299"/>
    </location>
</feature>
<dbReference type="EMBL" id="UPSH01000001">
    <property type="protein sequence ID" value="VBB18258.1"/>
    <property type="molecule type" value="Genomic_DNA"/>
</dbReference>
<dbReference type="InterPro" id="IPR016035">
    <property type="entry name" value="Acyl_Trfase/lysoPLipase"/>
</dbReference>
<feature type="compositionally biased region" description="Low complexity" evidence="3">
    <location>
        <begin position="85"/>
        <end position="95"/>
    </location>
</feature>
<evidence type="ECO:0000313" key="5">
    <source>
        <dbReference type="EMBL" id="VBB18258.1"/>
    </source>
</evidence>
<dbReference type="InterPro" id="IPR002641">
    <property type="entry name" value="PNPLA_dom"/>
</dbReference>
<evidence type="ECO:0000259" key="4">
    <source>
        <dbReference type="PROSITE" id="PS51635"/>
    </source>
</evidence>
<keyword evidence="1 2" id="KW-0443">Lipid metabolism</keyword>
<evidence type="ECO:0000313" key="6">
    <source>
        <dbReference type="Proteomes" id="UP000594342"/>
    </source>
</evidence>
<evidence type="ECO:0000256" key="3">
    <source>
        <dbReference type="SAM" id="MobiDB-lite"/>
    </source>
</evidence>
<feature type="active site" description="Nucleophile" evidence="2">
    <location>
        <position position="166"/>
    </location>
</feature>
<name>A0A5K0U897_9VIRU</name>
<dbReference type="PROSITE" id="PS51635">
    <property type="entry name" value="PNPLA"/>
    <property type="match status" value="1"/>
</dbReference>
<dbReference type="InterPro" id="IPR052580">
    <property type="entry name" value="Lipid_Hydrolase"/>
</dbReference>
<comment type="caution">
    <text evidence="2">Lacks conserved residue(s) required for the propagation of feature annotation.</text>
</comment>
<evidence type="ECO:0000256" key="1">
    <source>
        <dbReference type="ARBA" id="ARBA00023098"/>
    </source>
</evidence>
<keyword evidence="6" id="KW-1185">Reference proteome</keyword>
<dbReference type="Pfam" id="PF01734">
    <property type="entry name" value="Patatin"/>
    <property type="match status" value="1"/>
</dbReference>
<proteinExistence type="predicted"/>
<evidence type="ECO:0000256" key="2">
    <source>
        <dbReference type="PROSITE-ProRule" id="PRU01161"/>
    </source>
</evidence>
<dbReference type="Proteomes" id="UP000594342">
    <property type="component" value="Unassembled WGS sequence"/>
</dbReference>
<feature type="compositionally biased region" description="Basic and acidic residues" evidence="3">
    <location>
        <begin position="70"/>
        <end position="84"/>
    </location>
</feature>
<accession>A0A5K0U897</accession>
<dbReference type="SUPFAM" id="SSF52151">
    <property type="entry name" value="FabD/lysophospholipase-like"/>
    <property type="match status" value="1"/>
</dbReference>
<feature type="region of interest" description="Disordered" evidence="3">
    <location>
        <begin position="1"/>
        <end position="99"/>
    </location>
</feature>
<feature type="compositionally biased region" description="Basic and acidic residues" evidence="3">
    <location>
        <begin position="1"/>
        <end position="24"/>
    </location>
</feature>
<reference evidence="5 6" key="1">
    <citation type="submission" date="2018-10" db="EMBL/GenBank/DDBJ databases">
        <authorList>
            <consortium name="IHU Genomes"/>
        </authorList>
    </citation>
    <scope>NUCLEOTIDE SEQUENCE [LARGE SCALE GENOMIC DNA]</scope>
    <source>
        <strain evidence="5 6">A1</strain>
    </source>
</reference>
<dbReference type="Gene3D" id="3.40.1090.10">
    <property type="entry name" value="Cytosolic phospholipase A2 catalytic domain"/>
    <property type="match status" value="2"/>
</dbReference>
<sequence>MEKNKQIRHNENTVHSEHGKDVKNIKSNKGRPVKKSVNIVEPKPDSKTKKDKSNNKDDTQVNSQKKTKKAQVEDGTKVEKHLDTSSHSSQGSYKSHNASTATNENLNINDLLDVEVSQLLDRNIKRDRDILVLSGGSTKGVAQIGALHCLKKNNMLKNIKTIAATSAGSMVGLLYCAGYQPLELYKFIKLIDLEMVKKLDAHNVITKYGLDDGSRMMLVLKKLVRAKGFSEDITFSEFYKKTGITFIVTGSCINDKRVYYFSHNTNPEMKVMEAIRISISIPIVFTPCMHEGKIFVDGGCIDNFPIQLFDGELDRVIGVYVSENRKIVNEIKYIEDYLSNIIQCLFEGITHRDTKMHRCVVVIRCTQPGEKQTDIVNMFDEGYRATQQKIDTGDLA</sequence>
<feature type="compositionally biased region" description="Basic and acidic residues" evidence="3">
    <location>
        <begin position="42"/>
        <end position="59"/>
    </location>
</feature>
<dbReference type="PANTHER" id="PTHR46394:SF1">
    <property type="entry name" value="PNPLA DOMAIN-CONTAINING PROTEIN"/>
    <property type="match status" value="1"/>
</dbReference>
<feature type="active site" description="Proton acceptor" evidence="2">
    <location>
        <position position="297"/>
    </location>
</feature>